<dbReference type="EMBL" id="KQ964605">
    <property type="protein sequence ID" value="KXN67924.1"/>
    <property type="molecule type" value="Genomic_DNA"/>
</dbReference>
<protein>
    <submittedName>
        <fullName evidence="1">Uncharacterized protein</fullName>
    </submittedName>
</protein>
<proteinExistence type="predicted"/>
<gene>
    <name evidence="1" type="ORF">CONCODRAFT_9925</name>
</gene>
<sequence>GDWFEDERTKQTRYLHSVQSLKDVFEKHGFTDIQVNERAIPEVYKEKGPTFFNVTYPNAKDDHASIHCDFIAYKK</sequence>
<accession>A0A137NZ62</accession>
<evidence type="ECO:0000313" key="1">
    <source>
        <dbReference type="EMBL" id="KXN67924.1"/>
    </source>
</evidence>
<organism evidence="1 2">
    <name type="scientific">Conidiobolus coronatus (strain ATCC 28846 / CBS 209.66 / NRRL 28638)</name>
    <name type="common">Delacroixia coronata</name>
    <dbReference type="NCBI Taxonomy" id="796925"/>
    <lineage>
        <taxon>Eukaryota</taxon>
        <taxon>Fungi</taxon>
        <taxon>Fungi incertae sedis</taxon>
        <taxon>Zoopagomycota</taxon>
        <taxon>Entomophthoromycotina</taxon>
        <taxon>Entomophthoromycetes</taxon>
        <taxon>Entomophthorales</taxon>
        <taxon>Ancylistaceae</taxon>
        <taxon>Conidiobolus</taxon>
    </lineage>
</organism>
<dbReference type="Proteomes" id="UP000070444">
    <property type="component" value="Unassembled WGS sequence"/>
</dbReference>
<keyword evidence="2" id="KW-1185">Reference proteome</keyword>
<evidence type="ECO:0000313" key="2">
    <source>
        <dbReference type="Proteomes" id="UP000070444"/>
    </source>
</evidence>
<reference evidence="1 2" key="1">
    <citation type="journal article" date="2015" name="Genome Biol. Evol.">
        <title>Phylogenomic analyses indicate that early fungi evolved digesting cell walls of algal ancestors of land plants.</title>
        <authorList>
            <person name="Chang Y."/>
            <person name="Wang S."/>
            <person name="Sekimoto S."/>
            <person name="Aerts A.L."/>
            <person name="Choi C."/>
            <person name="Clum A."/>
            <person name="LaButti K.M."/>
            <person name="Lindquist E.A."/>
            <person name="Yee Ngan C."/>
            <person name="Ohm R.A."/>
            <person name="Salamov A.A."/>
            <person name="Grigoriev I.V."/>
            <person name="Spatafora J.W."/>
            <person name="Berbee M.L."/>
        </authorList>
    </citation>
    <scope>NUCLEOTIDE SEQUENCE [LARGE SCALE GENOMIC DNA]</scope>
    <source>
        <strain evidence="1 2">NRRL 28638</strain>
    </source>
</reference>
<name>A0A137NZ62_CONC2</name>
<dbReference type="AlphaFoldDB" id="A0A137NZ62"/>
<feature type="non-terminal residue" evidence="1">
    <location>
        <position position="1"/>
    </location>
</feature>